<sequence length="596" mass="63388">MRETARAYASLMGIGFRAAPWHATCQLLTGVVFAVAVPITAWSVKLIVDAAIARDLDRGLVAAGLLALLSGGALTCVFYYVDCLFTVMERAGSLASQRLMTLMGGTDGLAHHERPEYLDQAHRVREEQGRLAGMVNATAGLLRVAAALGVSAALLLMVHPLLLLLPVLSMLSFWLGRLSRDLKVAAQEATSEPERLRRHLFELGTSAAAGKELRVFDLVEVVRTRHHRGAAAVLRQRDRADWRAAGLQTADGVVSALGYVGAIGLVLFLATSGRATPGDVALVVGVAAQLTGTVGLAVQYGTEFLFVLAVARRFRWLAAEADRARRPLTDPAPVPATLRGAIELRGVGFAYPRAEGSREVLSDISLRLPAGAVVALVGDNGAGKTTLVKLLCGFYSPVRGSIRVDGVDLARLAGDQWRARVSAAFQDFTSFEFLASETVGVGDLPRMADPATVRAALERAGATGVVAALPAGPRTQLGARWPDGVDLSGGQWQKLALARGLMDTTPLLVVFDEPTAALDAHTEHALFERFAETARAGRDSGAVTVLVSHRFSTVRMADLIVVLDGGRIREQGSHDELIAAGGLYAELYGLQSRAYR</sequence>
<dbReference type="GO" id="GO:0005524">
    <property type="term" value="F:ATP binding"/>
    <property type="evidence" value="ECO:0007669"/>
    <property type="project" value="UniProtKB-KW"/>
</dbReference>
<feature type="transmembrane region" description="Helical" evidence="7">
    <location>
        <begin position="282"/>
        <end position="308"/>
    </location>
</feature>
<dbReference type="SMART" id="SM00382">
    <property type="entry name" value="AAA"/>
    <property type="match status" value="1"/>
</dbReference>
<evidence type="ECO:0000256" key="3">
    <source>
        <dbReference type="ARBA" id="ARBA00022741"/>
    </source>
</evidence>
<dbReference type="RefSeq" id="WP_377547518.1">
    <property type="nucleotide sequence ID" value="NZ_JBHSBN010000012.1"/>
</dbReference>
<dbReference type="InterPro" id="IPR036640">
    <property type="entry name" value="ABC1_TM_sf"/>
</dbReference>
<evidence type="ECO:0000313" key="10">
    <source>
        <dbReference type="EMBL" id="MFC4107927.1"/>
    </source>
</evidence>
<dbReference type="InterPro" id="IPR003439">
    <property type="entry name" value="ABC_transporter-like_ATP-bd"/>
</dbReference>
<evidence type="ECO:0000256" key="2">
    <source>
        <dbReference type="ARBA" id="ARBA00022692"/>
    </source>
</evidence>
<keyword evidence="6 7" id="KW-0472">Membrane</keyword>
<dbReference type="InterPro" id="IPR027417">
    <property type="entry name" value="P-loop_NTPase"/>
</dbReference>
<dbReference type="SUPFAM" id="SSF90123">
    <property type="entry name" value="ABC transporter transmembrane region"/>
    <property type="match status" value="1"/>
</dbReference>
<evidence type="ECO:0000259" key="9">
    <source>
        <dbReference type="PROSITE" id="PS50929"/>
    </source>
</evidence>
<feature type="transmembrane region" description="Helical" evidence="7">
    <location>
        <begin position="27"/>
        <end position="48"/>
    </location>
</feature>
<reference evidence="11" key="1">
    <citation type="journal article" date="2019" name="Int. J. Syst. Evol. Microbiol.">
        <title>The Global Catalogue of Microorganisms (GCM) 10K type strain sequencing project: providing services to taxonomists for standard genome sequencing and annotation.</title>
        <authorList>
            <consortium name="The Broad Institute Genomics Platform"/>
            <consortium name="The Broad Institute Genome Sequencing Center for Infectious Disease"/>
            <person name="Wu L."/>
            <person name="Ma J."/>
        </authorList>
    </citation>
    <scope>NUCLEOTIDE SEQUENCE [LARGE SCALE GENOMIC DNA]</scope>
    <source>
        <strain evidence="11">2902at01</strain>
    </source>
</reference>
<keyword evidence="4 10" id="KW-0067">ATP-binding</keyword>
<dbReference type="PROSITE" id="PS50893">
    <property type="entry name" value="ABC_TRANSPORTER_2"/>
    <property type="match status" value="1"/>
</dbReference>
<feature type="transmembrane region" description="Helical" evidence="7">
    <location>
        <begin position="144"/>
        <end position="175"/>
    </location>
</feature>
<dbReference type="PANTHER" id="PTHR43394:SF1">
    <property type="entry name" value="ATP-BINDING CASSETTE SUB-FAMILY B MEMBER 10, MITOCHONDRIAL"/>
    <property type="match status" value="1"/>
</dbReference>
<dbReference type="InterPro" id="IPR011527">
    <property type="entry name" value="ABC1_TM_dom"/>
</dbReference>
<dbReference type="Gene3D" id="1.20.1560.10">
    <property type="entry name" value="ABC transporter type 1, transmembrane domain"/>
    <property type="match status" value="1"/>
</dbReference>
<feature type="transmembrane region" description="Helical" evidence="7">
    <location>
        <begin position="245"/>
        <end position="270"/>
    </location>
</feature>
<keyword evidence="5 7" id="KW-1133">Transmembrane helix</keyword>
<comment type="subcellular location">
    <subcellularLocation>
        <location evidence="1">Cell membrane</location>
        <topology evidence="1">Multi-pass membrane protein</topology>
    </subcellularLocation>
</comment>
<dbReference type="InterPro" id="IPR017871">
    <property type="entry name" value="ABC_transporter-like_CS"/>
</dbReference>
<proteinExistence type="predicted"/>
<evidence type="ECO:0000256" key="6">
    <source>
        <dbReference type="ARBA" id="ARBA00023136"/>
    </source>
</evidence>
<evidence type="ECO:0000313" key="11">
    <source>
        <dbReference type="Proteomes" id="UP001595868"/>
    </source>
</evidence>
<dbReference type="Pfam" id="PF00005">
    <property type="entry name" value="ABC_tran"/>
    <property type="match status" value="1"/>
</dbReference>
<evidence type="ECO:0000256" key="1">
    <source>
        <dbReference type="ARBA" id="ARBA00004651"/>
    </source>
</evidence>
<evidence type="ECO:0000256" key="4">
    <source>
        <dbReference type="ARBA" id="ARBA00022840"/>
    </source>
</evidence>
<dbReference type="Gene3D" id="3.40.50.300">
    <property type="entry name" value="P-loop containing nucleotide triphosphate hydrolases"/>
    <property type="match status" value="1"/>
</dbReference>
<dbReference type="PROSITE" id="PS00211">
    <property type="entry name" value="ABC_TRANSPORTER_1"/>
    <property type="match status" value="1"/>
</dbReference>
<protein>
    <submittedName>
        <fullName evidence="10">ABC transporter ATP-binding protein</fullName>
    </submittedName>
</protein>
<dbReference type="EMBL" id="JBHSBN010000012">
    <property type="protein sequence ID" value="MFC4107927.1"/>
    <property type="molecule type" value="Genomic_DNA"/>
</dbReference>
<feature type="domain" description="ABC transmembrane type-1" evidence="9">
    <location>
        <begin position="27"/>
        <end position="304"/>
    </location>
</feature>
<dbReference type="PANTHER" id="PTHR43394">
    <property type="entry name" value="ATP-DEPENDENT PERMEASE MDL1, MITOCHONDRIAL"/>
    <property type="match status" value="1"/>
</dbReference>
<organism evidence="10 11">
    <name type="scientific">Micromonospora zhanjiangensis</name>
    <dbReference type="NCBI Taxonomy" id="1522057"/>
    <lineage>
        <taxon>Bacteria</taxon>
        <taxon>Bacillati</taxon>
        <taxon>Actinomycetota</taxon>
        <taxon>Actinomycetes</taxon>
        <taxon>Micromonosporales</taxon>
        <taxon>Micromonosporaceae</taxon>
        <taxon>Micromonospora</taxon>
    </lineage>
</organism>
<comment type="caution">
    <text evidence="10">The sequence shown here is derived from an EMBL/GenBank/DDBJ whole genome shotgun (WGS) entry which is preliminary data.</text>
</comment>
<keyword evidence="3" id="KW-0547">Nucleotide-binding</keyword>
<dbReference type="SUPFAM" id="SSF52540">
    <property type="entry name" value="P-loop containing nucleoside triphosphate hydrolases"/>
    <property type="match status" value="1"/>
</dbReference>
<gene>
    <name evidence="10" type="ORF">ACFOX0_18600</name>
</gene>
<keyword evidence="2 7" id="KW-0812">Transmembrane</keyword>
<dbReference type="InterPro" id="IPR039421">
    <property type="entry name" value="Type_1_exporter"/>
</dbReference>
<evidence type="ECO:0000256" key="5">
    <source>
        <dbReference type="ARBA" id="ARBA00022989"/>
    </source>
</evidence>
<keyword evidence="11" id="KW-1185">Reference proteome</keyword>
<dbReference type="Proteomes" id="UP001595868">
    <property type="component" value="Unassembled WGS sequence"/>
</dbReference>
<dbReference type="InterPro" id="IPR003593">
    <property type="entry name" value="AAA+_ATPase"/>
</dbReference>
<accession>A0ABV8KPU1</accession>
<feature type="domain" description="ABC transporter" evidence="8">
    <location>
        <begin position="342"/>
        <end position="590"/>
    </location>
</feature>
<name>A0ABV8KPU1_9ACTN</name>
<evidence type="ECO:0000259" key="8">
    <source>
        <dbReference type="PROSITE" id="PS50893"/>
    </source>
</evidence>
<dbReference type="PROSITE" id="PS50929">
    <property type="entry name" value="ABC_TM1F"/>
    <property type="match status" value="1"/>
</dbReference>
<feature type="transmembrane region" description="Helical" evidence="7">
    <location>
        <begin position="60"/>
        <end position="81"/>
    </location>
</feature>
<evidence type="ECO:0000256" key="7">
    <source>
        <dbReference type="SAM" id="Phobius"/>
    </source>
</evidence>